<dbReference type="SMART" id="SM00184">
    <property type="entry name" value="RING"/>
    <property type="match status" value="1"/>
</dbReference>
<evidence type="ECO:0000256" key="2">
    <source>
        <dbReference type="SAM" id="MobiDB-lite"/>
    </source>
</evidence>
<comment type="caution">
    <text evidence="5">The sequence shown here is derived from an EMBL/GenBank/DDBJ whole genome shotgun (WGS) entry which is preliminary data.</text>
</comment>
<keyword evidence="1" id="KW-0862">Zinc</keyword>
<dbReference type="Proteomes" id="UP000091918">
    <property type="component" value="Unassembled WGS sequence"/>
</dbReference>
<keyword evidence="1" id="KW-0479">Metal-binding</keyword>
<feature type="domain" description="RING-type" evidence="4">
    <location>
        <begin position="394"/>
        <end position="437"/>
    </location>
</feature>
<reference evidence="5 6" key="1">
    <citation type="submission" date="2015-07" db="EMBL/GenBank/DDBJ databases">
        <title>Emmonsia species relationships and genome sequence.</title>
        <authorList>
            <person name="Cuomo C.A."/>
            <person name="Schwartz I.S."/>
            <person name="Kenyon C."/>
            <person name="de Hoog G.S."/>
            <person name="Govender N.P."/>
            <person name="Botha A."/>
            <person name="Moreno L."/>
            <person name="de Vries M."/>
            <person name="Munoz J.F."/>
            <person name="Stielow J.B."/>
        </authorList>
    </citation>
    <scope>NUCLEOTIDE SEQUENCE [LARGE SCALE GENOMIC DNA]</scope>
    <source>
        <strain evidence="5 6">CBS 136260</strain>
    </source>
</reference>
<keyword evidence="6" id="KW-1185">Reference proteome</keyword>
<dbReference type="Gene3D" id="3.30.40.10">
    <property type="entry name" value="Zinc/RING finger domain, C3HC4 (zinc finger)"/>
    <property type="match status" value="1"/>
</dbReference>
<dbReference type="InterPro" id="IPR001841">
    <property type="entry name" value="Znf_RING"/>
</dbReference>
<dbReference type="AlphaFoldDB" id="A0A1B7P0Q8"/>
<accession>A0A1B7P0Q8</accession>
<dbReference type="PANTHER" id="PTHR22765:SF416">
    <property type="entry name" value="E3 UBIQUITIN-PROTEIN LIGASE GODZILLA"/>
    <property type="match status" value="1"/>
</dbReference>
<dbReference type="SUPFAM" id="SSF57850">
    <property type="entry name" value="RING/U-box"/>
    <property type="match status" value="1"/>
</dbReference>
<evidence type="ECO:0000313" key="5">
    <source>
        <dbReference type="EMBL" id="OAX82603.1"/>
    </source>
</evidence>
<evidence type="ECO:0000313" key="6">
    <source>
        <dbReference type="Proteomes" id="UP000091918"/>
    </source>
</evidence>
<dbReference type="PANTHER" id="PTHR22765">
    <property type="entry name" value="RING FINGER AND PROTEASE ASSOCIATED DOMAIN-CONTAINING"/>
    <property type="match status" value="1"/>
</dbReference>
<keyword evidence="3" id="KW-1133">Transmembrane helix</keyword>
<dbReference type="EMBL" id="LGUA01000281">
    <property type="protein sequence ID" value="OAX82603.1"/>
    <property type="molecule type" value="Genomic_DNA"/>
</dbReference>
<dbReference type="InterPro" id="IPR051826">
    <property type="entry name" value="E3_ubiquitin-ligase_domain"/>
</dbReference>
<dbReference type="PROSITE" id="PS50089">
    <property type="entry name" value="ZF_RING_2"/>
    <property type="match status" value="1"/>
</dbReference>
<organism evidence="5 6">
    <name type="scientific">Emergomyces africanus</name>
    <dbReference type="NCBI Taxonomy" id="1955775"/>
    <lineage>
        <taxon>Eukaryota</taxon>
        <taxon>Fungi</taxon>
        <taxon>Dikarya</taxon>
        <taxon>Ascomycota</taxon>
        <taxon>Pezizomycotina</taxon>
        <taxon>Eurotiomycetes</taxon>
        <taxon>Eurotiomycetidae</taxon>
        <taxon>Onygenales</taxon>
        <taxon>Ajellomycetaceae</taxon>
        <taxon>Emergomyces</taxon>
    </lineage>
</organism>
<proteinExistence type="predicted"/>
<feature type="compositionally biased region" description="Basic residues" evidence="2">
    <location>
        <begin position="562"/>
        <end position="579"/>
    </location>
</feature>
<gene>
    <name evidence="5" type="ORF">ACJ72_03044</name>
</gene>
<evidence type="ECO:0000256" key="1">
    <source>
        <dbReference type="PROSITE-ProRule" id="PRU00175"/>
    </source>
</evidence>
<dbReference type="CDD" id="cd16454">
    <property type="entry name" value="RING-H2_PA-TM-RING"/>
    <property type="match status" value="1"/>
</dbReference>
<name>A0A1B7P0Q8_9EURO</name>
<dbReference type="GO" id="GO:0061630">
    <property type="term" value="F:ubiquitin protein ligase activity"/>
    <property type="evidence" value="ECO:0007669"/>
    <property type="project" value="TreeGrafter"/>
</dbReference>
<dbReference type="OrthoDB" id="21204at2759"/>
<protein>
    <recommendedName>
        <fullName evidence="4">RING-type domain-containing protein</fullName>
    </recommendedName>
</protein>
<dbReference type="STRING" id="1658172.A0A1B7P0Q8"/>
<dbReference type="GO" id="GO:0005737">
    <property type="term" value="C:cytoplasm"/>
    <property type="evidence" value="ECO:0007669"/>
    <property type="project" value="TreeGrafter"/>
</dbReference>
<keyword evidence="1" id="KW-0863">Zinc-finger</keyword>
<evidence type="ECO:0000256" key="3">
    <source>
        <dbReference type="SAM" id="Phobius"/>
    </source>
</evidence>
<sequence length="579" mass="63776">MLPSEASPSNGFDVVILAIPSSDVSSLTRPVELDPSTSFSLSLGDRIRTLSTTNARTGDAIRGLLYVPELDSGNQCRQTTAPFIPANVTRLSDLSGIGKVISIAPWISSTCTLSFLEAQSRDPPEAAVFYLPDVSTTTPPPADHPTWDLGDGDRWKNINRYPVYVIPGAYGTSVMRALSEYSGNLTDLPIGEDVLRRFRGDELLRLSSKIALGNYYKFTGGLPSLWIFLLAVVAILISVAFFSSIAMRVIQARQLQSLERRIAAGEVDLETLGIKRLNVPQNILDEMPLYICHESGRVERLTAPTTEIAPDPTEEPSKLPLDKKNYFQSISNWRWISSASQVLSTLKSPVTSQRQSPPAAPDIEVSPCSRRVEITSVINGQQQNAQPTFSQTTCPICLDDYDCGETTVRQLPCQHIFHPECIDNFLLQNSSLCPFCKMSVLPRGYCPEKITRGMVRRERLARRIRLAQAAETGEAGSGMTIPTPLGHGNHLPQGSAAAERRSSFRNSVADMLRHSRSSAQVPASPPPTGDRSSRQRQEELRLRAVAMLGDRPVIANEERTRNASRSKCKPQIQKKLHDL</sequence>
<feature type="region of interest" description="Disordered" evidence="2">
    <location>
        <begin position="551"/>
        <end position="579"/>
    </location>
</feature>
<dbReference type="GO" id="GO:0008270">
    <property type="term" value="F:zinc ion binding"/>
    <property type="evidence" value="ECO:0007669"/>
    <property type="project" value="UniProtKB-KW"/>
</dbReference>
<feature type="region of interest" description="Disordered" evidence="2">
    <location>
        <begin position="468"/>
        <end position="539"/>
    </location>
</feature>
<keyword evidence="3" id="KW-0812">Transmembrane</keyword>
<evidence type="ECO:0000259" key="4">
    <source>
        <dbReference type="PROSITE" id="PS50089"/>
    </source>
</evidence>
<dbReference type="GO" id="GO:0006511">
    <property type="term" value="P:ubiquitin-dependent protein catabolic process"/>
    <property type="evidence" value="ECO:0007669"/>
    <property type="project" value="TreeGrafter"/>
</dbReference>
<dbReference type="Pfam" id="PF13639">
    <property type="entry name" value="zf-RING_2"/>
    <property type="match status" value="1"/>
</dbReference>
<feature type="transmembrane region" description="Helical" evidence="3">
    <location>
        <begin position="225"/>
        <end position="250"/>
    </location>
</feature>
<dbReference type="InterPro" id="IPR013083">
    <property type="entry name" value="Znf_RING/FYVE/PHD"/>
</dbReference>
<keyword evidence="3" id="KW-0472">Membrane</keyword>